<dbReference type="PROSITE" id="PS50928">
    <property type="entry name" value="ABC_TM1"/>
    <property type="match status" value="1"/>
</dbReference>
<feature type="transmembrane region" description="Helical" evidence="7">
    <location>
        <begin position="169"/>
        <end position="193"/>
    </location>
</feature>
<dbReference type="GO" id="GO:0005886">
    <property type="term" value="C:plasma membrane"/>
    <property type="evidence" value="ECO:0007669"/>
    <property type="project" value="UniProtKB-SubCell"/>
</dbReference>
<evidence type="ECO:0000256" key="5">
    <source>
        <dbReference type="ARBA" id="ARBA00022989"/>
    </source>
</evidence>
<dbReference type="Gene3D" id="1.10.3720.10">
    <property type="entry name" value="MetI-like"/>
    <property type="match status" value="1"/>
</dbReference>
<keyword evidence="5 7" id="KW-1133">Transmembrane helix</keyword>
<evidence type="ECO:0000256" key="7">
    <source>
        <dbReference type="RuleBase" id="RU363032"/>
    </source>
</evidence>
<dbReference type="KEGG" id="yti:FNA67_07915"/>
<gene>
    <name evidence="8" type="ORF">FNA67_07915</name>
</gene>
<dbReference type="EMBL" id="CP041690">
    <property type="protein sequence ID" value="QEE20105.1"/>
    <property type="molecule type" value="Genomic_DNA"/>
</dbReference>
<dbReference type="InterPro" id="IPR051393">
    <property type="entry name" value="ABC_transporter_permease"/>
</dbReference>
<feature type="transmembrane region" description="Helical" evidence="7">
    <location>
        <begin position="214"/>
        <end position="236"/>
    </location>
</feature>
<dbReference type="PANTHER" id="PTHR30193:SF37">
    <property type="entry name" value="INNER MEMBRANE ABC TRANSPORTER PERMEASE PROTEIN YCJO"/>
    <property type="match status" value="1"/>
</dbReference>
<evidence type="ECO:0000256" key="1">
    <source>
        <dbReference type="ARBA" id="ARBA00004651"/>
    </source>
</evidence>
<keyword evidence="6 7" id="KW-0472">Membrane</keyword>
<dbReference type="InterPro" id="IPR035906">
    <property type="entry name" value="MetI-like_sf"/>
</dbReference>
<reference evidence="8 9" key="1">
    <citation type="journal article" date="2015" name="Int. J. Syst. Evol. Microbiol.">
        <title>Youhaiella tibetensis gen. nov., sp. nov., isolated from subsurface sediment.</title>
        <authorList>
            <person name="Wang Y.X."/>
            <person name="Huang F.Q."/>
            <person name="Nogi Y."/>
            <person name="Pang S.J."/>
            <person name="Wang P.K."/>
            <person name="Lv J."/>
        </authorList>
    </citation>
    <scope>NUCLEOTIDE SEQUENCE [LARGE SCALE GENOMIC DNA]</scope>
    <source>
        <strain evidence="9">fig4</strain>
    </source>
</reference>
<feature type="transmembrane region" description="Helical" evidence="7">
    <location>
        <begin position="87"/>
        <end position="108"/>
    </location>
</feature>
<evidence type="ECO:0000256" key="3">
    <source>
        <dbReference type="ARBA" id="ARBA00022475"/>
    </source>
</evidence>
<dbReference type="Proteomes" id="UP000321062">
    <property type="component" value="Chromosome"/>
</dbReference>
<keyword evidence="9" id="KW-1185">Reference proteome</keyword>
<comment type="similarity">
    <text evidence="7">Belongs to the binding-protein-dependent transport system permease family.</text>
</comment>
<comment type="subcellular location">
    <subcellularLocation>
        <location evidence="1 7">Cell membrane</location>
        <topology evidence="1 7">Multi-pass membrane protein</topology>
    </subcellularLocation>
</comment>
<dbReference type="Pfam" id="PF00528">
    <property type="entry name" value="BPD_transp_1"/>
    <property type="match status" value="1"/>
</dbReference>
<dbReference type="PANTHER" id="PTHR30193">
    <property type="entry name" value="ABC TRANSPORTER PERMEASE PROTEIN"/>
    <property type="match status" value="1"/>
</dbReference>
<evidence type="ECO:0000256" key="2">
    <source>
        <dbReference type="ARBA" id="ARBA00022448"/>
    </source>
</evidence>
<evidence type="ECO:0000256" key="4">
    <source>
        <dbReference type="ARBA" id="ARBA00022692"/>
    </source>
</evidence>
<dbReference type="SUPFAM" id="SSF161098">
    <property type="entry name" value="MetI-like"/>
    <property type="match status" value="1"/>
</dbReference>
<dbReference type="InterPro" id="IPR000515">
    <property type="entry name" value="MetI-like"/>
</dbReference>
<protein>
    <submittedName>
        <fullName evidence="8">Sugar ABC transporter permease</fullName>
    </submittedName>
</protein>
<dbReference type="OrthoDB" id="7939379at2"/>
<dbReference type="AlphaFoldDB" id="A0A5B9DMG5"/>
<evidence type="ECO:0000256" key="6">
    <source>
        <dbReference type="ARBA" id="ARBA00023136"/>
    </source>
</evidence>
<keyword evidence="4 7" id="KW-0812">Transmembrane</keyword>
<organism evidence="8 9">
    <name type="scientific">Paradevosia tibetensis</name>
    <dbReference type="NCBI Taxonomy" id="1447062"/>
    <lineage>
        <taxon>Bacteria</taxon>
        <taxon>Pseudomonadati</taxon>
        <taxon>Pseudomonadota</taxon>
        <taxon>Alphaproteobacteria</taxon>
        <taxon>Hyphomicrobiales</taxon>
        <taxon>Devosiaceae</taxon>
        <taxon>Paradevosia</taxon>
    </lineage>
</organism>
<feature type="transmembrane region" description="Helical" evidence="7">
    <location>
        <begin position="120"/>
        <end position="137"/>
    </location>
</feature>
<accession>A0A5B9DMG5</accession>
<feature type="transmembrane region" description="Helical" evidence="7">
    <location>
        <begin position="21"/>
        <end position="48"/>
    </location>
</feature>
<dbReference type="CDD" id="cd06261">
    <property type="entry name" value="TM_PBP2"/>
    <property type="match status" value="1"/>
</dbReference>
<sequence length="305" mass="32784">MQATAAKPPRERQWTGQNSNPILGLAMILPAAAALALFQFLPLITAVLNSLQSFSPFDQSSTGWVGLDNYAELLADPAFRSALLNTFVYIALMLGLTIPLALVLAVLLDKRLPGSTWSRNAIIGALAASEAVTALIWNQMYEPSSGLFNAILNAVHLPTQPFLTGSSQALISIVIMSVWKDVGLPMLIFLAGLQAIPRELPEAAELDGASERQVFWTITLPLLRPSIIVALFMMTITATRMFTPILIMTQGGPQGSTTNLALYSYMLGFEFQSPGSASASVVCMLVVLALVTAAQSFILRDKEAK</sequence>
<keyword evidence="2 7" id="KW-0813">Transport</keyword>
<feature type="transmembrane region" description="Helical" evidence="7">
    <location>
        <begin position="277"/>
        <end position="299"/>
    </location>
</feature>
<evidence type="ECO:0000313" key="8">
    <source>
        <dbReference type="EMBL" id="QEE20105.1"/>
    </source>
</evidence>
<proteinExistence type="inferred from homology"/>
<keyword evidence="3" id="KW-1003">Cell membrane</keyword>
<dbReference type="GO" id="GO:0055085">
    <property type="term" value="P:transmembrane transport"/>
    <property type="evidence" value="ECO:0007669"/>
    <property type="project" value="InterPro"/>
</dbReference>
<evidence type="ECO:0000313" key="9">
    <source>
        <dbReference type="Proteomes" id="UP000321062"/>
    </source>
</evidence>
<name>A0A5B9DMG5_9HYPH</name>